<feature type="transmembrane region" description="Helical" evidence="1">
    <location>
        <begin position="136"/>
        <end position="156"/>
    </location>
</feature>
<organism evidence="2 3">
    <name type="scientific">Isoptericola jiangsuensis</name>
    <dbReference type="NCBI Taxonomy" id="548579"/>
    <lineage>
        <taxon>Bacteria</taxon>
        <taxon>Bacillati</taxon>
        <taxon>Actinomycetota</taxon>
        <taxon>Actinomycetes</taxon>
        <taxon>Micrococcales</taxon>
        <taxon>Promicromonosporaceae</taxon>
        <taxon>Isoptericola</taxon>
    </lineage>
</organism>
<evidence type="ECO:0000313" key="2">
    <source>
        <dbReference type="EMBL" id="PFG44686.1"/>
    </source>
</evidence>
<protein>
    <submittedName>
        <fullName evidence="2">Uncharacterized protein</fullName>
    </submittedName>
</protein>
<reference evidence="2 3" key="1">
    <citation type="submission" date="2017-10" db="EMBL/GenBank/DDBJ databases">
        <title>Sequencing the genomes of 1000 actinobacteria strains.</title>
        <authorList>
            <person name="Klenk H.-P."/>
        </authorList>
    </citation>
    <scope>NUCLEOTIDE SEQUENCE [LARGE SCALE GENOMIC DNA]</scope>
    <source>
        <strain evidence="2 3">DSM 21863</strain>
    </source>
</reference>
<evidence type="ECO:0000313" key="3">
    <source>
        <dbReference type="Proteomes" id="UP000224130"/>
    </source>
</evidence>
<keyword evidence="1" id="KW-0812">Transmembrane</keyword>
<name>A0A2A9F1J4_9MICO</name>
<dbReference type="Proteomes" id="UP000224130">
    <property type="component" value="Unassembled WGS sequence"/>
</dbReference>
<feature type="transmembrane region" description="Helical" evidence="1">
    <location>
        <begin position="72"/>
        <end position="93"/>
    </location>
</feature>
<dbReference type="RefSeq" id="WP_098464861.1">
    <property type="nucleotide sequence ID" value="NZ_PDJJ01000001.1"/>
</dbReference>
<sequence length="222" mass="22902">MSTPTDPPADDAEALDAAESLRLIAESQRRARTGTLPDGRLLYLVWGLAWGIGYSVLWTSSRTTGSPPTGPAFAVFFVCIAAAVAFTIVHSVTRAAGTRGRSARVGAMYGWAWTLGFVSYPLIVAGIADAGASPEIIALLANALACLVVGMMYLAGGACFADLRLYLLGVWILLVGGAATLAGIPGTYLVLAGAGGGGFLLMGLVETLLRARRRSVAGGRRG</sequence>
<keyword evidence="3" id="KW-1185">Reference proteome</keyword>
<keyword evidence="1" id="KW-1133">Transmembrane helix</keyword>
<feature type="transmembrane region" description="Helical" evidence="1">
    <location>
        <begin position="41"/>
        <end position="60"/>
    </location>
</feature>
<evidence type="ECO:0000256" key="1">
    <source>
        <dbReference type="SAM" id="Phobius"/>
    </source>
</evidence>
<dbReference type="EMBL" id="PDJJ01000001">
    <property type="protein sequence ID" value="PFG44686.1"/>
    <property type="molecule type" value="Genomic_DNA"/>
</dbReference>
<feature type="transmembrane region" description="Helical" evidence="1">
    <location>
        <begin position="163"/>
        <end position="182"/>
    </location>
</feature>
<keyword evidence="1" id="KW-0472">Membrane</keyword>
<dbReference type="AlphaFoldDB" id="A0A2A9F1J4"/>
<proteinExistence type="predicted"/>
<comment type="caution">
    <text evidence="2">The sequence shown here is derived from an EMBL/GenBank/DDBJ whole genome shotgun (WGS) entry which is preliminary data.</text>
</comment>
<feature type="transmembrane region" description="Helical" evidence="1">
    <location>
        <begin position="105"/>
        <end position="124"/>
    </location>
</feature>
<dbReference type="OrthoDB" id="3240366at2"/>
<gene>
    <name evidence="2" type="ORF">ATJ88_3422</name>
</gene>
<accession>A0A2A9F1J4</accession>
<feature type="transmembrane region" description="Helical" evidence="1">
    <location>
        <begin position="188"/>
        <end position="211"/>
    </location>
</feature>